<reference evidence="1 2" key="1">
    <citation type="submission" date="2019-07" db="EMBL/GenBank/DDBJ databases">
        <title>Active sludge and wastewater microbial communities from Klosterneuburg, Austria.</title>
        <authorList>
            <person name="Wagner M."/>
        </authorList>
    </citation>
    <scope>NUCLEOTIDE SEQUENCE [LARGE SCALE GENOMIC DNA]</scope>
    <source>
        <strain evidence="1 2">Nm2</strain>
    </source>
</reference>
<dbReference type="EMBL" id="VNHT01000040">
    <property type="protein sequence ID" value="TYP83887.1"/>
    <property type="molecule type" value="Genomic_DNA"/>
</dbReference>
<proteinExistence type="predicted"/>
<sequence length="356" mass="38315">MNQKQLQQVHFSIGLAACAISMTPGREIQLFPAGEFRATDGRPRDVPNWYIDATLAADLIAEFESRVNRTVVDYEHQTLLSAQNGQPAPAAGWFGKLEWRPSTGSGQAEGLFAVDVEWTERANQMIEAGEYRYISPVFTYDKKTGAIKRLLNAALTNNPALDGMDAVAASQFLSIEGEDMQLEQLLTALRKLSGQNETADADSVLASLTTLLSSKDDAIAALKAVADHPDPAKFVSIDVMKSLQNEVTALKAEKIEHEVDDVVEVALSEGKLLPAQEEWARKLGKENLASLKQYLAAAQPIAALTKTQTGGKVPDSVELDLNDANAIAAVANKYVAEQAALGITVTASQAVAHVTK</sequence>
<dbReference type="AlphaFoldDB" id="A0A5D3YA52"/>
<evidence type="ECO:0000313" key="2">
    <source>
        <dbReference type="Proteomes" id="UP000324176"/>
    </source>
</evidence>
<organism evidence="1 2">
    <name type="scientific">Nitrosomonas communis</name>
    <dbReference type="NCBI Taxonomy" id="44574"/>
    <lineage>
        <taxon>Bacteria</taxon>
        <taxon>Pseudomonadati</taxon>
        <taxon>Pseudomonadota</taxon>
        <taxon>Betaproteobacteria</taxon>
        <taxon>Nitrosomonadales</taxon>
        <taxon>Nitrosomonadaceae</taxon>
        <taxon>Nitrosomonas</taxon>
    </lineage>
</organism>
<name>A0A5D3YA52_9PROT</name>
<dbReference type="Proteomes" id="UP000324176">
    <property type="component" value="Unassembled WGS sequence"/>
</dbReference>
<dbReference type="RefSeq" id="WP_052752027.1">
    <property type="nucleotide sequence ID" value="NZ_CP011451.1"/>
</dbReference>
<protein>
    <submittedName>
        <fullName evidence="1">Phage I-like protein</fullName>
    </submittedName>
</protein>
<dbReference type="PROSITE" id="PS51257">
    <property type="entry name" value="PROKAR_LIPOPROTEIN"/>
    <property type="match status" value="1"/>
</dbReference>
<comment type="caution">
    <text evidence="1">The sequence shown here is derived from an EMBL/GenBank/DDBJ whole genome shotgun (WGS) entry which is preliminary data.</text>
</comment>
<accession>A0A5D3YA52</accession>
<dbReference type="PIRSF" id="PIRSF016624">
    <property type="entry name" value="Mu_prophg_I"/>
    <property type="match status" value="1"/>
</dbReference>
<dbReference type="Pfam" id="PF10123">
    <property type="entry name" value="Mu-like_Pro"/>
    <property type="match status" value="1"/>
</dbReference>
<evidence type="ECO:0000313" key="1">
    <source>
        <dbReference type="EMBL" id="TYP83887.1"/>
    </source>
</evidence>
<dbReference type="InterPro" id="IPR012106">
    <property type="entry name" value="Phage_Mu_Gp1"/>
</dbReference>
<gene>
    <name evidence="1" type="ORF">BCL69_104013</name>
</gene>